<dbReference type="Pfam" id="PF01008">
    <property type="entry name" value="IF-2B"/>
    <property type="match status" value="1"/>
</dbReference>
<evidence type="ECO:0000313" key="3">
    <source>
        <dbReference type="EMBL" id="OJJ36467.1"/>
    </source>
</evidence>
<dbReference type="GeneID" id="63753201"/>
<dbReference type="STRING" id="1073089.A0A1L9RNQ9"/>
<keyword evidence="4" id="KW-1185">Reference proteome</keyword>
<protein>
    <recommendedName>
        <fullName evidence="5">Translation initiation factor eIF-2B subunit family protein</fullName>
    </recommendedName>
</protein>
<dbReference type="InterPro" id="IPR000649">
    <property type="entry name" value="IF-2B-related"/>
</dbReference>
<name>A0A1L9RNQ9_ASPWE</name>
<proteinExistence type="inferred from homology"/>
<dbReference type="Proteomes" id="UP000184383">
    <property type="component" value="Unassembled WGS sequence"/>
</dbReference>
<dbReference type="GO" id="GO:0046523">
    <property type="term" value="F:S-methyl-5-thioribose-1-phosphate isomerase activity"/>
    <property type="evidence" value="ECO:0007669"/>
    <property type="project" value="TreeGrafter"/>
</dbReference>
<dbReference type="SUPFAM" id="SSF100950">
    <property type="entry name" value="NagB/RpiA/CoA transferase-like"/>
    <property type="match status" value="1"/>
</dbReference>
<dbReference type="InterPro" id="IPR042529">
    <property type="entry name" value="IF_2B-like_C"/>
</dbReference>
<dbReference type="GO" id="GO:0019509">
    <property type="term" value="P:L-methionine salvage from methylthioadenosine"/>
    <property type="evidence" value="ECO:0007669"/>
    <property type="project" value="TreeGrafter"/>
</dbReference>
<dbReference type="EMBL" id="KV878211">
    <property type="protein sequence ID" value="OJJ36467.1"/>
    <property type="molecule type" value="Genomic_DNA"/>
</dbReference>
<evidence type="ECO:0000313" key="4">
    <source>
        <dbReference type="Proteomes" id="UP000184383"/>
    </source>
</evidence>
<comment type="similarity">
    <text evidence="1 2">Belongs to the eIF-2B alpha/beta/delta subunits family.</text>
</comment>
<dbReference type="PANTHER" id="PTHR43475:SF3">
    <property type="entry name" value="TRANSLATION INITIATION FACTOR EIF-2B SUBUNIT FAMILY PROTEIN (AFU_ORTHOLOGUE AFUA_2G14290)"/>
    <property type="match status" value="1"/>
</dbReference>
<evidence type="ECO:0008006" key="5">
    <source>
        <dbReference type="Google" id="ProtNLM"/>
    </source>
</evidence>
<dbReference type="AlphaFoldDB" id="A0A1L9RNQ9"/>
<dbReference type="VEuPathDB" id="FungiDB:ASPWEDRAFT_49958"/>
<sequence length="561" mass="62313">MDIFTPNSLSLPLPALEIDMQLPQQKPILDNPRQPSRVVLCFIFQSLNVEQETIKSPRLNGALPRRKDRIAMQCHRLAPIFGMIEDTESDPLKVAWRTIKEQTALPQSSLTVFRHGKNFISEDLSLGQKCVFYPFAFRLESQPDAGLNDGIHGSCKSSGWKWYDPKTVEWVKEFGGIPYLQEGLRKVWFEIDLGPISGRILAGGLRQLQHDHESGARKMAGVSLSVLQGVLENLDDPISLDGPWWQKARLAAWHLWKNGRQSMDAAILSFLLLALAEIETYLSTTSPDGASKSLRKAFDTVQKTMRSFTNRISSNLALHVRSKIRKSGQSPKIFRIMTLSASSTVRECVVQAALASGAPFVEIRVLESRPLFEGVSMASSILSCLKSKPDIPKVRVTIFTDASVAMAAKDVDMLVLAADRIAADGSVSNKTGSLPAALSTRHMSSSGEVVVVSEKHKVAMQTCDGEAHIVENNDSSEVMEAWEQNETVKGLETVQDSLDMDGSVCTIQQPTVDIQNVYFEWVPPTLIDAYICEDGVKVPSDFQKQSLWVKEQCERYFESDL</sequence>
<evidence type="ECO:0000256" key="2">
    <source>
        <dbReference type="RuleBase" id="RU003814"/>
    </source>
</evidence>
<dbReference type="PANTHER" id="PTHR43475">
    <property type="entry name" value="METHYLTHIORIBOSE-1-PHOSPHATE ISOMERASE"/>
    <property type="match status" value="1"/>
</dbReference>
<dbReference type="RefSeq" id="XP_040690143.1">
    <property type="nucleotide sequence ID" value="XM_040837353.1"/>
</dbReference>
<dbReference type="Gene3D" id="3.40.50.10470">
    <property type="entry name" value="Translation initiation factor eif-2b, domain 2"/>
    <property type="match status" value="1"/>
</dbReference>
<accession>A0A1L9RNQ9</accession>
<gene>
    <name evidence="3" type="ORF">ASPWEDRAFT_49958</name>
</gene>
<dbReference type="InterPro" id="IPR037171">
    <property type="entry name" value="NagB/RpiA_transferase-like"/>
</dbReference>
<evidence type="ECO:0000256" key="1">
    <source>
        <dbReference type="ARBA" id="ARBA00007251"/>
    </source>
</evidence>
<dbReference type="OrthoDB" id="206213at2759"/>
<organism evidence="3 4">
    <name type="scientific">Aspergillus wentii DTO 134E9</name>
    <dbReference type="NCBI Taxonomy" id="1073089"/>
    <lineage>
        <taxon>Eukaryota</taxon>
        <taxon>Fungi</taxon>
        <taxon>Dikarya</taxon>
        <taxon>Ascomycota</taxon>
        <taxon>Pezizomycotina</taxon>
        <taxon>Eurotiomycetes</taxon>
        <taxon>Eurotiomycetidae</taxon>
        <taxon>Eurotiales</taxon>
        <taxon>Aspergillaceae</taxon>
        <taxon>Aspergillus</taxon>
        <taxon>Aspergillus subgen. Cremei</taxon>
    </lineage>
</organism>
<reference evidence="4" key="1">
    <citation type="journal article" date="2017" name="Genome Biol.">
        <title>Comparative genomics reveals high biological diversity and specific adaptations in the industrially and medically important fungal genus Aspergillus.</title>
        <authorList>
            <person name="de Vries R.P."/>
            <person name="Riley R."/>
            <person name="Wiebenga A."/>
            <person name="Aguilar-Osorio G."/>
            <person name="Amillis S."/>
            <person name="Uchima C.A."/>
            <person name="Anderluh G."/>
            <person name="Asadollahi M."/>
            <person name="Askin M."/>
            <person name="Barry K."/>
            <person name="Battaglia E."/>
            <person name="Bayram O."/>
            <person name="Benocci T."/>
            <person name="Braus-Stromeyer S.A."/>
            <person name="Caldana C."/>
            <person name="Canovas D."/>
            <person name="Cerqueira G.C."/>
            <person name="Chen F."/>
            <person name="Chen W."/>
            <person name="Choi C."/>
            <person name="Clum A."/>
            <person name="Dos Santos R.A."/>
            <person name="Damasio A.R."/>
            <person name="Diallinas G."/>
            <person name="Emri T."/>
            <person name="Fekete E."/>
            <person name="Flipphi M."/>
            <person name="Freyberg S."/>
            <person name="Gallo A."/>
            <person name="Gournas C."/>
            <person name="Habgood R."/>
            <person name="Hainaut M."/>
            <person name="Harispe M.L."/>
            <person name="Henrissat B."/>
            <person name="Hilden K.S."/>
            <person name="Hope R."/>
            <person name="Hossain A."/>
            <person name="Karabika E."/>
            <person name="Karaffa L."/>
            <person name="Karanyi Z."/>
            <person name="Krasevec N."/>
            <person name="Kuo A."/>
            <person name="Kusch H."/>
            <person name="LaButti K."/>
            <person name="Lagendijk E.L."/>
            <person name="Lapidus A."/>
            <person name="Levasseur A."/>
            <person name="Lindquist E."/>
            <person name="Lipzen A."/>
            <person name="Logrieco A.F."/>
            <person name="MacCabe A."/>
            <person name="Maekelae M.R."/>
            <person name="Malavazi I."/>
            <person name="Melin P."/>
            <person name="Meyer V."/>
            <person name="Mielnichuk N."/>
            <person name="Miskei M."/>
            <person name="Molnar A.P."/>
            <person name="Mule G."/>
            <person name="Ngan C.Y."/>
            <person name="Orejas M."/>
            <person name="Orosz E."/>
            <person name="Ouedraogo J.P."/>
            <person name="Overkamp K.M."/>
            <person name="Park H.-S."/>
            <person name="Perrone G."/>
            <person name="Piumi F."/>
            <person name="Punt P.J."/>
            <person name="Ram A.F."/>
            <person name="Ramon A."/>
            <person name="Rauscher S."/>
            <person name="Record E."/>
            <person name="Riano-Pachon D.M."/>
            <person name="Robert V."/>
            <person name="Roehrig J."/>
            <person name="Ruller R."/>
            <person name="Salamov A."/>
            <person name="Salih N.S."/>
            <person name="Samson R.A."/>
            <person name="Sandor E."/>
            <person name="Sanguinetti M."/>
            <person name="Schuetze T."/>
            <person name="Sepcic K."/>
            <person name="Shelest E."/>
            <person name="Sherlock G."/>
            <person name="Sophianopoulou V."/>
            <person name="Squina F.M."/>
            <person name="Sun H."/>
            <person name="Susca A."/>
            <person name="Todd R.B."/>
            <person name="Tsang A."/>
            <person name="Unkles S.E."/>
            <person name="van de Wiele N."/>
            <person name="van Rossen-Uffink D."/>
            <person name="Oliveira J.V."/>
            <person name="Vesth T.C."/>
            <person name="Visser J."/>
            <person name="Yu J.-H."/>
            <person name="Zhou M."/>
            <person name="Andersen M.R."/>
            <person name="Archer D.B."/>
            <person name="Baker S.E."/>
            <person name="Benoit I."/>
            <person name="Brakhage A.A."/>
            <person name="Braus G.H."/>
            <person name="Fischer R."/>
            <person name="Frisvad J.C."/>
            <person name="Goldman G.H."/>
            <person name="Houbraken J."/>
            <person name="Oakley B."/>
            <person name="Pocsi I."/>
            <person name="Scazzocchio C."/>
            <person name="Seiboth B."/>
            <person name="vanKuyk P.A."/>
            <person name="Wortman J."/>
            <person name="Dyer P.S."/>
            <person name="Grigoriev I.V."/>
        </authorList>
    </citation>
    <scope>NUCLEOTIDE SEQUENCE [LARGE SCALE GENOMIC DNA]</scope>
    <source>
        <strain evidence="4">DTO 134E9</strain>
    </source>
</reference>